<organism evidence="1 2">
    <name type="scientific">Edaphobacter aggregans</name>
    <dbReference type="NCBI Taxonomy" id="570835"/>
    <lineage>
        <taxon>Bacteria</taxon>
        <taxon>Pseudomonadati</taxon>
        <taxon>Acidobacteriota</taxon>
        <taxon>Terriglobia</taxon>
        <taxon>Terriglobales</taxon>
        <taxon>Acidobacteriaceae</taxon>
        <taxon>Edaphobacter</taxon>
    </lineage>
</organism>
<gene>
    <name evidence="1" type="ORF">EDE15_2184</name>
</gene>
<dbReference type="CDD" id="cd10791">
    <property type="entry name" value="GH38N_AMII_like_1"/>
    <property type="match status" value="1"/>
</dbReference>
<name>A0A428MIU7_9BACT</name>
<dbReference type="SUPFAM" id="SSF88713">
    <property type="entry name" value="Glycoside hydrolase/deacetylase"/>
    <property type="match status" value="1"/>
</dbReference>
<evidence type="ECO:0000313" key="2">
    <source>
        <dbReference type="Proteomes" id="UP000269669"/>
    </source>
</evidence>
<protein>
    <submittedName>
        <fullName evidence="1">Uncharacterized protein DUF5054</fullName>
    </submittedName>
</protein>
<evidence type="ECO:0000313" key="1">
    <source>
        <dbReference type="EMBL" id="RSL16663.1"/>
    </source>
</evidence>
<dbReference type="GO" id="GO:0005975">
    <property type="term" value="P:carbohydrate metabolic process"/>
    <property type="evidence" value="ECO:0007669"/>
    <property type="project" value="InterPro"/>
</dbReference>
<dbReference type="AlphaFoldDB" id="A0A428MIU7"/>
<sequence>MHRRELLKLAALTAGAATTRTLFAEPALPDAAQVTRVLVVSKCHLDVGFIDTQANIIRKYFDVYYPAAMATAATLRQSGPDHYTWTTGSWLLYEYLEQATPAQRRAMEQAIAAGDIAWHAIPFSWQTELLDPTLIAGGLSLSATLDSRFGKKTTGSKMSDVPGHTRGIITPLAAAGVRLLDIGVNAASTPPDVPPIFLWRDPAGAELVMVYHHHNYGGIVPIPGTTTVFAMEMANDNAGPHSLDEIRKTYASLRAQFPNATIQASNLNEVAAATDPIRSQLPIVTQEIGDTWIYGAPSDPLKLATYREISRLRRQWLHDKKFTVGDATDRKLLGHFLLNVEHTWGTDTKTYLDHDHYTPHDLQLALADPVKFPGYKTMVISWQEKRDNNPKAIDTLPEALRTQAQQSLKQLDPQVPSYAGLRPLTISPTNPIALESRHYTLAVDPQTGAVVGLKNRKTGKEWASPSHPLALFTYQTLSAEDFSRFLDAYVKSKEWWAPQDFGKPNIEHFGARSAEWHPTLTQAWTGTDKSHRLLLELKIDIKPEDAQITAPPATIYLDLSLPDDEPTIHMTLSTIDKPENRLPEAMWLTFAPDAPQTSGWLLEKSGQPIRIADVVRGGNRNMHSIAENIRYADPSGTFDLSTLDAPVVALGQRSPLNFSLDLPVLNSGVHINLFNNAWGTNYPQWCGGSWLYRFTLRA</sequence>
<keyword evidence="2" id="KW-1185">Reference proteome</keyword>
<reference evidence="1 2" key="1">
    <citation type="submission" date="2018-12" db="EMBL/GenBank/DDBJ databases">
        <title>Sequencing of bacterial isolates from soil warming experiment in Harvard Forest, Massachusetts, USA.</title>
        <authorList>
            <person name="Deangelis K."/>
        </authorList>
    </citation>
    <scope>NUCLEOTIDE SEQUENCE [LARGE SCALE GENOMIC DNA]</scope>
    <source>
        <strain evidence="1 2">EB153</strain>
    </source>
</reference>
<dbReference type="Pfam" id="PF16477">
    <property type="entry name" value="DUF5054"/>
    <property type="match status" value="1"/>
</dbReference>
<dbReference type="RefSeq" id="WP_125485239.1">
    <property type="nucleotide sequence ID" value="NZ_RSDW01000001.1"/>
</dbReference>
<dbReference type="InterPro" id="IPR011330">
    <property type="entry name" value="Glyco_hydro/deAcase_b/a-brl"/>
</dbReference>
<accession>A0A428MIU7</accession>
<dbReference type="InterPro" id="IPR032482">
    <property type="entry name" value="DUF5054"/>
</dbReference>
<dbReference type="EMBL" id="RSDW01000001">
    <property type="protein sequence ID" value="RSL16663.1"/>
    <property type="molecule type" value="Genomic_DNA"/>
</dbReference>
<dbReference type="OrthoDB" id="237949at2"/>
<proteinExistence type="predicted"/>
<comment type="caution">
    <text evidence="1">The sequence shown here is derived from an EMBL/GenBank/DDBJ whole genome shotgun (WGS) entry which is preliminary data.</text>
</comment>
<dbReference type="Proteomes" id="UP000269669">
    <property type="component" value="Unassembled WGS sequence"/>
</dbReference>